<dbReference type="GeneID" id="110080137"/>
<feature type="transmembrane region" description="Helical" evidence="2">
    <location>
        <begin position="273"/>
        <end position="293"/>
    </location>
</feature>
<proteinExistence type="predicted"/>
<gene>
    <name evidence="4" type="primary">LOC110080137</name>
</gene>
<accession>A0ABM5EWQ6</accession>
<keyword evidence="3" id="KW-1185">Reference proteome</keyword>
<feature type="transmembrane region" description="Helical" evidence="2">
    <location>
        <begin position="199"/>
        <end position="226"/>
    </location>
</feature>
<keyword evidence="2" id="KW-0812">Transmembrane</keyword>
<evidence type="ECO:0000313" key="3">
    <source>
        <dbReference type="Proteomes" id="UP001652642"/>
    </source>
</evidence>
<keyword evidence="2" id="KW-0472">Membrane</keyword>
<evidence type="ECO:0000313" key="4">
    <source>
        <dbReference type="RefSeq" id="XP_072837585.1"/>
    </source>
</evidence>
<protein>
    <submittedName>
        <fullName evidence="4">Uncharacterized protein isoform X1</fullName>
    </submittedName>
</protein>
<dbReference type="Proteomes" id="UP001652642">
    <property type="component" value="Chromosome 11"/>
</dbReference>
<feature type="transmembrane region" description="Helical" evidence="2">
    <location>
        <begin position="165"/>
        <end position="187"/>
    </location>
</feature>
<evidence type="ECO:0000256" key="1">
    <source>
        <dbReference type="SAM" id="MobiDB-lite"/>
    </source>
</evidence>
<reference evidence="4" key="1">
    <citation type="submission" date="2025-08" db="UniProtKB">
        <authorList>
            <consortium name="RefSeq"/>
        </authorList>
    </citation>
    <scope>IDENTIFICATION</scope>
</reference>
<feature type="transmembrane region" description="Helical" evidence="2">
    <location>
        <begin position="313"/>
        <end position="334"/>
    </location>
</feature>
<evidence type="ECO:0000256" key="2">
    <source>
        <dbReference type="SAM" id="Phobius"/>
    </source>
</evidence>
<keyword evidence="2" id="KW-1133">Transmembrane helix</keyword>
<sequence>MGQDSQGLQPGLFKLWANLQVPWPQGPTESGDKMRCRMRGRRQRSDKRLKMPAGFLLRTRAGCSLLAPALMMVVVMMVVPQWAVGAEGPLEGNRTTIPAGSPLLLPASENKQAVPTPLPRGFLTGENTSKCMGLRRQEQQGSSRANSSTPLLEAPSLPMELEVCFQISAAALVFAAFSGCGITMPFCHPQKFRIRGKAWIWLGVYANGLAGLACAMALVAVVLWSYDQGFPAILIVPTILLLHIMTITLLIVVTILFQLEVLYQVTDRPAQRMLDLAAPGGVFIVIVTLSLLMKCICQLQEEKCVRPVDLTAIVAGAAGMCLLPFLTIVAVYCLDIKRRTREEQGGRRGKRTKDLQEGKTFLP</sequence>
<feature type="region of interest" description="Disordered" evidence="1">
    <location>
        <begin position="344"/>
        <end position="363"/>
    </location>
</feature>
<organism evidence="3 4">
    <name type="scientific">Pogona vitticeps</name>
    <name type="common">central bearded dragon</name>
    <dbReference type="NCBI Taxonomy" id="103695"/>
    <lineage>
        <taxon>Eukaryota</taxon>
        <taxon>Metazoa</taxon>
        <taxon>Chordata</taxon>
        <taxon>Craniata</taxon>
        <taxon>Vertebrata</taxon>
        <taxon>Euteleostomi</taxon>
        <taxon>Lepidosauria</taxon>
        <taxon>Squamata</taxon>
        <taxon>Bifurcata</taxon>
        <taxon>Unidentata</taxon>
        <taxon>Episquamata</taxon>
        <taxon>Toxicofera</taxon>
        <taxon>Iguania</taxon>
        <taxon>Acrodonta</taxon>
        <taxon>Agamidae</taxon>
        <taxon>Amphibolurinae</taxon>
        <taxon>Pogona</taxon>
    </lineage>
</organism>
<dbReference type="RefSeq" id="XP_072837585.1">
    <property type="nucleotide sequence ID" value="XM_072981484.1"/>
</dbReference>
<name>A0ABM5EWQ6_9SAUR</name>
<feature type="transmembrane region" description="Helical" evidence="2">
    <location>
        <begin position="232"/>
        <end position="261"/>
    </location>
</feature>
<feature type="transmembrane region" description="Helical" evidence="2">
    <location>
        <begin position="65"/>
        <end position="84"/>
    </location>
</feature>
<feature type="compositionally biased region" description="Basic and acidic residues" evidence="1">
    <location>
        <begin position="344"/>
        <end position="357"/>
    </location>
</feature>